<gene>
    <name evidence="1" type="ORF">BpHYR1_049649</name>
</gene>
<evidence type="ECO:0000313" key="2">
    <source>
        <dbReference type="Proteomes" id="UP000276133"/>
    </source>
</evidence>
<accession>A0A3M7R5N9</accession>
<protein>
    <submittedName>
        <fullName evidence="1">Uncharacterized protein</fullName>
    </submittedName>
</protein>
<organism evidence="1 2">
    <name type="scientific">Brachionus plicatilis</name>
    <name type="common">Marine rotifer</name>
    <name type="synonym">Brachionus muelleri</name>
    <dbReference type="NCBI Taxonomy" id="10195"/>
    <lineage>
        <taxon>Eukaryota</taxon>
        <taxon>Metazoa</taxon>
        <taxon>Spiralia</taxon>
        <taxon>Gnathifera</taxon>
        <taxon>Rotifera</taxon>
        <taxon>Eurotatoria</taxon>
        <taxon>Monogononta</taxon>
        <taxon>Pseudotrocha</taxon>
        <taxon>Ploima</taxon>
        <taxon>Brachionidae</taxon>
        <taxon>Brachionus</taxon>
    </lineage>
</organism>
<sequence length="62" mass="7677">MIIVYENLANFTRKIVKKRFSFKKFWPFFTLNTNKMSKSHITRQIKEKKDLRIERKMSVFSF</sequence>
<evidence type="ECO:0000313" key="1">
    <source>
        <dbReference type="EMBL" id="RNA18769.1"/>
    </source>
</evidence>
<proteinExistence type="predicted"/>
<comment type="caution">
    <text evidence="1">The sequence shown here is derived from an EMBL/GenBank/DDBJ whole genome shotgun (WGS) entry which is preliminary data.</text>
</comment>
<dbReference type="AlphaFoldDB" id="A0A3M7R5N9"/>
<keyword evidence="2" id="KW-1185">Reference proteome</keyword>
<dbReference type="EMBL" id="REGN01004174">
    <property type="protein sequence ID" value="RNA18769.1"/>
    <property type="molecule type" value="Genomic_DNA"/>
</dbReference>
<name>A0A3M7R5N9_BRAPC</name>
<dbReference type="Proteomes" id="UP000276133">
    <property type="component" value="Unassembled WGS sequence"/>
</dbReference>
<reference evidence="1 2" key="1">
    <citation type="journal article" date="2018" name="Sci. Rep.">
        <title>Genomic signatures of local adaptation to the degree of environmental predictability in rotifers.</title>
        <authorList>
            <person name="Franch-Gras L."/>
            <person name="Hahn C."/>
            <person name="Garcia-Roger E.M."/>
            <person name="Carmona M.J."/>
            <person name="Serra M."/>
            <person name="Gomez A."/>
        </authorList>
    </citation>
    <scope>NUCLEOTIDE SEQUENCE [LARGE SCALE GENOMIC DNA]</scope>
    <source>
        <strain evidence="1">HYR1</strain>
    </source>
</reference>